<protein>
    <submittedName>
        <fullName evidence="1">Uncharacterized protein</fullName>
    </submittedName>
</protein>
<gene>
    <name evidence="1" type="ORF">CPB84DRAFT_1784853</name>
</gene>
<keyword evidence="2" id="KW-1185">Reference proteome</keyword>
<proteinExistence type="predicted"/>
<dbReference type="Proteomes" id="UP000724874">
    <property type="component" value="Unassembled WGS sequence"/>
</dbReference>
<sequence>MPCMVCRLVGRLGSPTPSSGVHSSTCCPHVVPSPGSALSCDSPDFASFESSISMCRLQFVLVVPP</sequence>
<dbReference type="EMBL" id="JADNYJ010000075">
    <property type="protein sequence ID" value="KAF8890548.1"/>
    <property type="molecule type" value="Genomic_DNA"/>
</dbReference>
<organism evidence="1 2">
    <name type="scientific">Gymnopilus junonius</name>
    <name type="common">Spectacular rustgill mushroom</name>
    <name type="synonym">Gymnopilus spectabilis subsp. junonius</name>
    <dbReference type="NCBI Taxonomy" id="109634"/>
    <lineage>
        <taxon>Eukaryota</taxon>
        <taxon>Fungi</taxon>
        <taxon>Dikarya</taxon>
        <taxon>Basidiomycota</taxon>
        <taxon>Agaricomycotina</taxon>
        <taxon>Agaricomycetes</taxon>
        <taxon>Agaricomycetidae</taxon>
        <taxon>Agaricales</taxon>
        <taxon>Agaricineae</taxon>
        <taxon>Hymenogastraceae</taxon>
        <taxon>Gymnopilus</taxon>
    </lineage>
</organism>
<name>A0A9P5NLC6_GYMJU</name>
<comment type="caution">
    <text evidence="1">The sequence shown here is derived from an EMBL/GenBank/DDBJ whole genome shotgun (WGS) entry which is preliminary data.</text>
</comment>
<evidence type="ECO:0000313" key="1">
    <source>
        <dbReference type="EMBL" id="KAF8890548.1"/>
    </source>
</evidence>
<accession>A0A9P5NLC6</accession>
<reference evidence="1" key="1">
    <citation type="submission" date="2020-11" db="EMBL/GenBank/DDBJ databases">
        <authorList>
            <consortium name="DOE Joint Genome Institute"/>
            <person name="Ahrendt S."/>
            <person name="Riley R."/>
            <person name="Andreopoulos W."/>
            <person name="LaButti K."/>
            <person name="Pangilinan J."/>
            <person name="Ruiz-duenas F.J."/>
            <person name="Barrasa J.M."/>
            <person name="Sanchez-Garcia M."/>
            <person name="Camarero S."/>
            <person name="Miyauchi S."/>
            <person name="Serrano A."/>
            <person name="Linde D."/>
            <person name="Babiker R."/>
            <person name="Drula E."/>
            <person name="Ayuso-Fernandez I."/>
            <person name="Pacheco R."/>
            <person name="Padilla G."/>
            <person name="Ferreira P."/>
            <person name="Barriuso J."/>
            <person name="Kellner H."/>
            <person name="Castanera R."/>
            <person name="Alfaro M."/>
            <person name="Ramirez L."/>
            <person name="Pisabarro A.G."/>
            <person name="Kuo A."/>
            <person name="Tritt A."/>
            <person name="Lipzen A."/>
            <person name="He G."/>
            <person name="Yan M."/>
            <person name="Ng V."/>
            <person name="Cullen D."/>
            <person name="Martin F."/>
            <person name="Rosso M.-N."/>
            <person name="Henrissat B."/>
            <person name="Hibbett D."/>
            <person name="Martinez A.T."/>
            <person name="Grigoriev I.V."/>
        </authorList>
    </citation>
    <scope>NUCLEOTIDE SEQUENCE</scope>
    <source>
        <strain evidence="1">AH 44721</strain>
    </source>
</reference>
<dbReference type="AlphaFoldDB" id="A0A9P5NLC6"/>
<evidence type="ECO:0000313" key="2">
    <source>
        <dbReference type="Proteomes" id="UP000724874"/>
    </source>
</evidence>